<name>A0A495XZC0_9MICO</name>
<feature type="domain" description="Response regulatory" evidence="8">
    <location>
        <begin position="15"/>
        <end position="129"/>
    </location>
</feature>
<evidence type="ECO:0000256" key="4">
    <source>
        <dbReference type="ARBA" id="ARBA00023125"/>
    </source>
</evidence>
<feature type="domain" description="OmpR/PhoB-type" evidence="9">
    <location>
        <begin position="139"/>
        <end position="234"/>
    </location>
</feature>
<evidence type="ECO:0000256" key="7">
    <source>
        <dbReference type="PROSITE-ProRule" id="PRU01091"/>
    </source>
</evidence>
<dbReference type="SMART" id="SM00862">
    <property type="entry name" value="Trans_reg_C"/>
    <property type="match status" value="1"/>
</dbReference>
<dbReference type="PANTHER" id="PTHR48111">
    <property type="entry name" value="REGULATOR OF RPOS"/>
    <property type="match status" value="1"/>
</dbReference>
<evidence type="ECO:0000259" key="9">
    <source>
        <dbReference type="PROSITE" id="PS51755"/>
    </source>
</evidence>
<evidence type="ECO:0000256" key="1">
    <source>
        <dbReference type="ARBA" id="ARBA00022553"/>
    </source>
</evidence>
<dbReference type="PROSITE" id="PS51755">
    <property type="entry name" value="OMPR_PHOB"/>
    <property type="match status" value="1"/>
</dbReference>
<dbReference type="GO" id="GO:0000976">
    <property type="term" value="F:transcription cis-regulatory region binding"/>
    <property type="evidence" value="ECO:0007669"/>
    <property type="project" value="TreeGrafter"/>
</dbReference>
<dbReference type="FunFam" id="1.10.10.10:FF:000018">
    <property type="entry name" value="DNA-binding response regulator ResD"/>
    <property type="match status" value="1"/>
</dbReference>
<dbReference type="RefSeq" id="WP_121034774.1">
    <property type="nucleotide sequence ID" value="NZ_RBXT01000001.1"/>
</dbReference>
<dbReference type="Pfam" id="PF00486">
    <property type="entry name" value="Trans_reg_C"/>
    <property type="match status" value="1"/>
</dbReference>
<dbReference type="SUPFAM" id="SSF46894">
    <property type="entry name" value="C-terminal effector domain of the bipartite response regulators"/>
    <property type="match status" value="1"/>
</dbReference>
<gene>
    <name evidence="10" type="ORF">DFJ68_3450</name>
</gene>
<dbReference type="Gene3D" id="3.40.50.2300">
    <property type="match status" value="1"/>
</dbReference>
<keyword evidence="2" id="KW-0902">Two-component regulatory system</keyword>
<evidence type="ECO:0000259" key="8">
    <source>
        <dbReference type="PROSITE" id="PS50110"/>
    </source>
</evidence>
<dbReference type="GO" id="GO:0000156">
    <property type="term" value="F:phosphorelay response regulator activity"/>
    <property type="evidence" value="ECO:0007669"/>
    <property type="project" value="TreeGrafter"/>
</dbReference>
<keyword evidence="4 7" id="KW-0238">DNA-binding</keyword>
<evidence type="ECO:0000256" key="5">
    <source>
        <dbReference type="ARBA" id="ARBA00023163"/>
    </source>
</evidence>
<dbReference type="CDD" id="cd00383">
    <property type="entry name" value="trans_reg_C"/>
    <property type="match status" value="1"/>
</dbReference>
<protein>
    <submittedName>
        <fullName evidence="10">DNA-binding response OmpR family regulator</fullName>
    </submittedName>
</protein>
<dbReference type="Pfam" id="PF00072">
    <property type="entry name" value="Response_reg"/>
    <property type="match status" value="1"/>
</dbReference>
<dbReference type="InterPro" id="IPR011006">
    <property type="entry name" value="CheY-like_superfamily"/>
</dbReference>
<dbReference type="Gene3D" id="6.10.250.690">
    <property type="match status" value="1"/>
</dbReference>
<dbReference type="InterPro" id="IPR001867">
    <property type="entry name" value="OmpR/PhoB-type_DNA-bd"/>
</dbReference>
<dbReference type="PROSITE" id="PS50110">
    <property type="entry name" value="RESPONSE_REGULATORY"/>
    <property type="match status" value="1"/>
</dbReference>
<dbReference type="AlphaFoldDB" id="A0A495XZC0"/>
<keyword evidence="3" id="KW-0805">Transcription regulation</keyword>
<dbReference type="OrthoDB" id="9812490at2"/>
<evidence type="ECO:0000256" key="6">
    <source>
        <dbReference type="PROSITE-ProRule" id="PRU00169"/>
    </source>
</evidence>
<dbReference type="GO" id="GO:0032993">
    <property type="term" value="C:protein-DNA complex"/>
    <property type="evidence" value="ECO:0007669"/>
    <property type="project" value="TreeGrafter"/>
</dbReference>
<keyword evidence="5" id="KW-0804">Transcription</keyword>
<keyword evidence="11" id="KW-1185">Reference proteome</keyword>
<dbReference type="EMBL" id="RBXT01000001">
    <property type="protein sequence ID" value="RKT79971.1"/>
    <property type="molecule type" value="Genomic_DNA"/>
</dbReference>
<sequence length="240" mass="25989">MPADQRPADAVSRGLVLVVEDEPAIADVLRLNLRAAGYGVEVVGDGAVALDRVRRLRPSAVVLDIGLPTIDGIEVCRRLRAENDWTPVLFVTARDDEVDRILGLELGADDYVTKPFSPRELVARIGGVLRRSRGTTDHDDVLRSGTLTVDPTSHTVTVDGEPVALTATEFDLLSHLMRRPGVVFTREQLLSDVWGYAATAGARTVDVHVAQVRAKLGGASPIRTVRSVGYAAERRDGERP</sequence>
<evidence type="ECO:0000313" key="11">
    <source>
        <dbReference type="Proteomes" id="UP000278440"/>
    </source>
</evidence>
<dbReference type="InterPro" id="IPR036388">
    <property type="entry name" value="WH-like_DNA-bd_sf"/>
</dbReference>
<keyword evidence="1 6" id="KW-0597">Phosphoprotein</keyword>
<comment type="caution">
    <text evidence="10">The sequence shown here is derived from an EMBL/GenBank/DDBJ whole genome shotgun (WGS) entry which is preliminary data.</text>
</comment>
<proteinExistence type="predicted"/>
<accession>A0A495XZC0</accession>
<feature type="modified residue" description="4-aspartylphosphate" evidence="6">
    <location>
        <position position="64"/>
    </location>
</feature>
<dbReference type="InterPro" id="IPR016032">
    <property type="entry name" value="Sig_transdc_resp-reg_C-effctor"/>
</dbReference>
<dbReference type="GO" id="GO:0005829">
    <property type="term" value="C:cytosol"/>
    <property type="evidence" value="ECO:0007669"/>
    <property type="project" value="TreeGrafter"/>
</dbReference>
<organism evidence="10 11">
    <name type="scientific">Terracoccus luteus</name>
    <dbReference type="NCBI Taxonomy" id="53356"/>
    <lineage>
        <taxon>Bacteria</taxon>
        <taxon>Bacillati</taxon>
        <taxon>Actinomycetota</taxon>
        <taxon>Actinomycetes</taxon>
        <taxon>Micrococcales</taxon>
        <taxon>Intrasporangiaceae</taxon>
        <taxon>Terracoccus</taxon>
    </lineage>
</organism>
<evidence type="ECO:0000256" key="2">
    <source>
        <dbReference type="ARBA" id="ARBA00023012"/>
    </source>
</evidence>
<evidence type="ECO:0000256" key="3">
    <source>
        <dbReference type="ARBA" id="ARBA00023015"/>
    </source>
</evidence>
<reference evidence="10 11" key="1">
    <citation type="submission" date="2018-10" db="EMBL/GenBank/DDBJ databases">
        <title>Sequencing the genomes of 1000 actinobacteria strains.</title>
        <authorList>
            <person name="Klenk H.-P."/>
        </authorList>
    </citation>
    <scope>NUCLEOTIDE SEQUENCE [LARGE SCALE GENOMIC DNA]</scope>
    <source>
        <strain evidence="10 11">DSM 44267</strain>
    </source>
</reference>
<dbReference type="InterPro" id="IPR039420">
    <property type="entry name" value="WalR-like"/>
</dbReference>
<dbReference type="SMART" id="SM00448">
    <property type="entry name" value="REC"/>
    <property type="match status" value="1"/>
</dbReference>
<dbReference type="PANTHER" id="PTHR48111:SF1">
    <property type="entry name" value="TWO-COMPONENT RESPONSE REGULATOR ORR33"/>
    <property type="match status" value="1"/>
</dbReference>
<evidence type="ECO:0000313" key="10">
    <source>
        <dbReference type="EMBL" id="RKT79971.1"/>
    </source>
</evidence>
<dbReference type="Gene3D" id="1.10.10.10">
    <property type="entry name" value="Winged helix-like DNA-binding domain superfamily/Winged helix DNA-binding domain"/>
    <property type="match status" value="1"/>
</dbReference>
<dbReference type="InterPro" id="IPR001789">
    <property type="entry name" value="Sig_transdc_resp-reg_receiver"/>
</dbReference>
<dbReference type="GO" id="GO:0006355">
    <property type="term" value="P:regulation of DNA-templated transcription"/>
    <property type="evidence" value="ECO:0007669"/>
    <property type="project" value="InterPro"/>
</dbReference>
<feature type="DNA-binding region" description="OmpR/PhoB-type" evidence="7">
    <location>
        <begin position="139"/>
        <end position="234"/>
    </location>
</feature>
<dbReference type="Proteomes" id="UP000278440">
    <property type="component" value="Unassembled WGS sequence"/>
</dbReference>
<dbReference type="SUPFAM" id="SSF52172">
    <property type="entry name" value="CheY-like"/>
    <property type="match status" value="1"/>
</dbReference>